<keyword evidence="1" id="KW-1133">Transmembrane helix</keyword>
<dbReference type="Proteomes" id="UP000076935">
    <property type="component" value="Unassembled WGS sequence"/>
</dbReference>
<dbReference type="InterPro" id="IPR008756">
    <property type="entry name" value="Peptidase_M56"/>
</dbReference>
<evidence type="ECO:0000313" key="3">
    <source>
        <dbReference type="EMBL" id="OAH61687.1"/>
    </source>
</evidence>
<feature type="transmembrane region" description="Helical" evidence="1">
    <location>
        <begin position="162"/>
        <end position="183"/>
    </location>
</feature>
<proteinExistence type="predicted"/>
<dbReference type="STRING" id="29332.AWH48_09270"/>
<dbReference type="EMBL" id="LQWY01000016">
    <property type="protein sequence ID" value="OAH61687.1"/>
    <property type="molecule type" value="Genomic_DNA"/>
</dbReference>
<gene>
    <name evidence="3" type="ORF">AWH49_12115</name>
</gene>
<comment type="caution">
    <text evidence="3">The sequence shown here is derived from an EMBL/GenBank/DDBJ whole genome shotgun (WGS) entry which is preliminary data.</text>
</comment>
<keyword evidence="1" id="KW-0472">Membrane</keyword>
<dbReference type="Gene3D" id="3.30.2010.10">
    <property type="entry name" value="Metalloproteases ('zincins'), catalytic domain"/>
    <property type="match status" value="1"/>
</dbReference>
<feature type="transmembrane region" description="Helical" evidence="1">
    <location>
        <begin position="260"/>
        <end position="278"/>
    </location>
</feature>
<evidence type="ECO:0000259" key="2">
    <source>
        <dbReference type="Pfam" id="PF05569"/>
    </source>
</evidence>
<protein>
    <submittedName>
        <fullName evidence="3">Peptidase M56</fullName>
    </submittedName>
</protein>
<reference evidence="3 4" key="1">
    <citation type="submission" date="2016-01" db="EMBL/GenBank/DDBJ databases">
        <title>Investigation of taxonomic status of Bacillus aminovorans.</title>
        <authorList>
            <person name="Verma A."/>
            <person name="Pal Y."/>
            <person name="Krishnamurthi S."/>
        </authorList>
    </citation>
    <scope>NUCLEOTIDE SEQUENCE [LARGE SCALE GENOMIC DNA]</scope>
    <source>
        <strain evidence="3 4">DSM 1314</strain>
    </source>
</reference>
<dbReference type="CDD" id="cd07326">
    <property type="entry name" value="M56_BlaR1_MecR1_like"/>
    <property type="match status" value="1"/>
</dbReference>
<sequence length="279" mass="32176">MSKRQTKMMFIACLIIAGTIFTQMGLYVLSMFAGWDMRFNLVVVCHNAMKAFGLSFLKYALDALVFSTLLLSIWKMGTQCYYSIRMKKTFKQYTHHQLTREMNETYGGSIQMISYPAPIAVTMGFFRPKIVLSTGLREMLSDDEFEAVVHHEMYHKQHRDPLTVFIVSFFASIMWYMPILRWVQEQYKMAKELLADEYAIHQQGSSVDLGSALLKMLKAGRQMKMPFSYVSFADTSVNYRIHYILDPLTELPLNVPLKSAVTSLSIFSIICLLFIYALS</sequence>
<accession>A0A177L8R7</accession>
<dbReference type="RefSeq" id="WP_063965250.1">
    <property type="nucleotide sequence ID" value="NZ_JBCNAN010000017.1"/>
</dbReference>
<dbReference type="Pfam" id="PF05569">
    <property type="entry name" value="Peptidase_M56"/>
    <property type="match status" value="1"/>
</dbReference>
<evidence type="ECO:0000256" key="1">
    <source>
        <dbReference type="SAM" id="Phobius"/>
    </source>
</evidence>
<keyword evidence="4" id="KW-1185">Reference proteome</keyword>
<evidence type="ECO:0000313" key="4">
    <source>
        <dbReference type="Proteomes" id="UP000076935"/>
    </source>
</evidence>
<feature type="transmembrane region" description="Helical" evidence="1">
    <location>
        <begin position="55"/>
        <end position="77"/>
    </location>
</feature>
<feature type="domain" description="Peptidase M56" evidence="2">
    <location>
        <begin position="93"/>
        <end position="244"/>
    </location>
</feature>
<keyword evidence="1" id="KW-0812">Transmembrane</keyword>
<dbReference type="InterPro" id="IPR052173">
    <property type="entry name" value="Beta-lactam_resp_regulator"/>
</dbReference>
<dbReference type="PANTHER" id="PTHR34978:SF3">
    <property type="entry name" value="SLR0241 PROTEIN"/>
    <property type="match status" value="1"/>
</dbReference>
<dbReference type="PANTHER" id="PTHR34978">
    <property type="entry name" value="POSSIBLE SENSOR-TRANSDUCER PROTEIN BLAR"/>
    <property type="match status" value="1"/>
</dbReference>
<organism evidence="3 4">
    <name type="scientific">Domibacillus aminovorans</name>
    <dbReference type="NCBI Taxonomy" id="29332"/>
    <lineage>
        <taxon>Bacteria</taxon>
        <taxon>Bacillati</taxon>
        <taxon>Bacillota</taxon>
        <taxon>Bacilli</taxon>
        <taxon>Bacillales</taxon>
        <taxon>Bacillaceae</taxon>
        <taxon>Domibacillus</taxon>
    </lineage>
</organism>
<feature type="transmembrane region" description="Helical" evidence="1">
    <location>
        <begin position="12"/>
        <end position="35"/>
    </location>
</feature>
<name>A0A177L8R7_9BACI</name>
<dbReference type="AlphaFoldDB" id="A0A177L8R7"/>